<feature type="region of interest" description="Disordered" evidence="1">
    <location>
        <begin position="109"/>
        <end position="216"/>
    </location>
</feature>
<sequence>MIKGDVSPPIDRRIRRNYTLKGINNMLHLDRMGIVRNVADDIGVPKQRKRMFKEYLASQRKCHYSDQNKEIDLLSADPTGLESSSSGTNNSSLKDQTKESAAYKLPTAPKLHSVQSSKQLPQALPNAPRSLVKDSSPVAESVPLSLKPSSNGPKLPFVLPTGPKSRFEAAPSLPTGPKSLNNNGSGLSRRSLSLLSASSPQNTTSPISNPLPRAPSHPQFSKVISHGIDSKNNRFPVYELQRTPYDPIDENIKFRGLKPPHTHAIISSLKMNTLYYYAPLKSKQKALDRLLKILKTPKYHVTFHEFFNDSVISENARNKACKVKLNGRVLGIGDTMDRAAFNALHHSGYFDLPSDQRDDLFFFDEVKGQPYTEVEQVSFLYFKILHSLKNRRLLESRS</sequence>
<dbReference type="AlphaFoldDB" id="A0A9P8Q7C8"/>
<proteinExistence type="predicted"/>
<evidence type="ECO:0000313" key="2">
    <source>
        <dbReference type="EMBL" id="KAH3685583.1"/>
    </source>
</evidence>
<accession>A0A9P8Q7C8</accession>
<evidence type="ECO:0000256" key="1">
    <source>
        <dbReference type="SAM" id="MobiDB-lite"/>
    </source>
</evidence>
<protein>
    <submittedName>
        <fullName evidence="2">Uncharacterized protein</fullName>
    </submittedName>
</protein>
<evidence type="ECO:0000313" key="3">
    <source>
        <dbReference type="Proteomes" id="UP000774326"/>
    </source>
</evidence>
<organism evidence="2 3">
    <name type="scientific">Wickerhamomyces pijperi</name>
    <name type="common">Yeast</name>
    <name type="synonym">Pichia pijperi</name>
    <dbReference type="NCBI Taxonomy" id="599730"/>
    <lineage>
        <taxon>Eukaryota</taxon>
        <taxon>Fungi</taxon>
        <taxon>Dikarya</taxon>
        <taxon>Ascomycota</taxon>
        <taxon>Saccharomycotina</taxon>
        <taxon>Saccharomycetes</taxon>
        <taxon>Phaffomycetales</taxon>
        <taxon>Wickerhamomycetaceae</taxon>
        <taxon>Wickerhamomyces</taxon>
    </lineage>
</organism>
<name>A0A9P8Q7C8_WICPI</name>
<feature type="compositionally biased region" description="Low complexity" evidence="1">
    <location>
        <begin position="179"/>
        <end position="199"/>
    </location>
</feature>
<gene>
    <name evidence="2" type="ORF">WICPIJ_003445</name>
</gene>
<comment type="caution">
    <text evidence="2">The sequence shown here is derived from an EMBL/GenBank/DDBJ whole genome shotgun (WGS) entry which is preliminary data.</text>
</comment>
<keyword evidence="3" id="KW-1185">Reference proteome</keyword>
<reference evidence="2" key="1">
    <citation type="journal article" date="2021" name="Open Biol.">
        <title>Shared evolutionary footprints suggest mitochondrial oxidative damage underlies multiple complex I losses in fungi.</title>
        <authorList>
            <person name="Schikora-Tamarit M.A."/>
            <person name="Marcet-Houben M."/>
            <person name="Nosek J."/>
            <person name="Gabaldon T."/>
        </authorList>
    </citation>
    <scope>NUCLEOTIDE SEQUENCE</scope>
    <source>
        <strain evidence="2">CBS2887</strain>
    </source>
</reference>
<dbReference type="Proteomes" id="UP000774326">
    <property type="component" value="Unassembled WGS sequence"/>
</dbReference>
<dbReference type="EMBL" id="JAEUBG010001898">
    <property type="protein sequence ID" value="KAH3685583.1"/>
    <property type="molecule type" value="Genomic_DNA"/>
</dbReference>
<reference evidence="2" key="2">
    <citation type="submission" date="2021-01" db="EMBL/GenBank/DDBJ databases">
        <authorList>
            <person name="Schikora-Tamarit M.A."/>
        </authorList>
    </citation>
    <scope>NUCLEOTIDE SEQUENCE</scope>
    <source>
        <strain evidence="2">CBS2887</strain>
    </source>
</reference>